<dbReference type="GO" id="GO:0003774">
    <property type="term" value="F:cytoskeletal motor activity"/>
    <property type="evidence" value="ECO:0007669"/>
    <property type="project" value="InterPro"/>
</dbReference>
<evidence type="ECO:0000313" key="14">
    <source>
        <dbReference type="EMBL" id="QII12918.1"/>
    </source>
</evidence>
<organism evidence="13">
    <name type="scientific">Kuenenia stuttgartiensis</name>
    <dbReference type="NCBI Taxonomy" id="174633"/>
    <lineage>
        <taxon>Bacteria</taxon>
        <taxon>Pseudomonadati</taxon>
        <taxon>Planctomycetota</taxon>
        <taxon>Candidatus Brocadiia</taxon>
        <taxon>Candidatus Brocadiales</taxon>
        <taxon>Candidatus Brocadiaceae</taxon>
        <taxon>Candidatus Kuenenia</taxon>
    </lineage>
</organism>
<dbReference type="GO" id="GO:0050918">
    <property type="term" value="P:positive chemotaxis"/>
    <property type="evidence" value="ECO:0007669"/>
    <property type="project" value="TreeGrafter"/>
</dbReference>
<name>Q1Q6R4_KUEST</name>
<dbReference type="CDD" id="cd17908">
    <property type="entry name" value="FliM"/>
    <property type="match status" value="1"/>
</dbReference>
<dbReference type="GO" id="GO:0071978">
    <property type="term" value="P:bacterial-type flagellum-dependent swarming motility"/>
    <property type="evidence" value="ECO:0007669"/>
    <property type="project" value="TreeGrafter"/>
</dbReference>
<dbReference type="InterPro" id="IPR036429">
    <property type="entry name" value="SpoA-like_sf"/>
</dbReference>
<gene>
    <name evidence="13" type="primary">FliM</name>
    <name evidence="14" type="ORF">KsCSTR_35390</name>
    <name evidence="13" type="ORF">kuste2527</name>
</gene>
<keyword evidence="13" id="KW-0966">Cell projection</keyword>
<feature type="domain" description="Flagellar motor switch protein FliN-like C-terminal" evidence="12">
    <location>
        <begin position="247"/>
        <end position="316"/>
    </location>
</feature>
<comment type="function">
    <text evidence="10">FliM is one of three proteins (FliG, FliN, FliM) that forms the rotor-mounted switch complex (C ring), located at the base of the basal body. This complex interacts with the CheY and CheZ chemotaxis proteins, in addition to contacting components of the motor that determine the direction of flagellar rotation.</text>
</comment>
<dbReference type="AlphaFoldDB" id="Q1Q6R4"/>
<keyword evidence="7" id="KW-0283">Flagellar rotation</keyword>
<keyword evidence="13" id="KW-0969">Cilium</keyword>
<evidence type="ECO:0000256" key="10">
    <source>
        <dbReference type="ARBA" id="ARBA00025044"/>
    </source>
</evidence>
<dbReference type="Pfam" id="PF01052">
    <property type="entry name" value="FliMN_C"/>
    <property type="match status" value="1"/>
</dbReference>
<accession>Q1Q6R4</accession>
<dbReference type="PANTHER" id="PTHR30034:SF6">
    <property type="entry name" value="YOP PROTEINS TRANSLOCATION PROTEIN Q"/>
    <property type="match status" value="1"/>
</dbReference>
<dbReference type="Pfam" id="PF02154">
    <property type="entry name" value="FliM"/>
    <property type="match status" value="1"/>
</dbReference>
<reference evidence="13" key="1">
    <citation type="journal article" date="2006" name="Nature">
        <title>Deciphering the evolution and metabolism of an anammox bacterium from a community genome.</title>
        <authorList>
            <person name="Strous M."/>
            <person name="Pelletier E."/>
            <person name="Mangenot S."/>
            <person name="Rattei T."/>
            <person name="Lehner A."/>
            <person name="Taylor M.W."/>
            <person name="Horn M."/>
            <person name="Daims H."/>
            <person name="Bartol-Mavel D."/>
            <person name="Wincker P."/>
            <person name="Barbe V."/>
            <person name="Fonknechten N."/>
            <person name="Vallenet D."/>
            <person name="Segurens B."/>
            <person name="Schenowitz-Truong C."/>
            <person name="Medigue C."/>
            <person name="Collingro A."/>
            <person name="Snel B."/>
            <person name="Dutilh B.E."/>
            <person name="OpDenCamp H.J.M."/>
            <person name="vanDerDrift C."/>
            <person name="Cirpus I."/>
            <person name="vanDePas-Schoonen K.T."/>
            <person name="Harhangi H.R."/>
            <person name="vanNiftrik L."/>
            <person name="Schmid M."/>
            <person name="Keltjens J."/>
            <person name="vanDeVossenberg J."/>
            <person name="Kartal B."/>
            <person name="Meier H."/>
            <person name="Frishman D."/>
            <person name="Huynen M.A."/>
            <person name="Mewes H."/>
            <person name="Weissenbach J."/>
            <person name="Jetten M.S.M."/>
            <person name="Wagner M."/>
            <person name="LePaslier D."/>
        </authorList>
    </citation>
    <scope>NUCLEOTIDE SEQUENCE</scope>
</reference>
<dbReference type="SUPFAM" id="SSF103039">
    <property type="entry name" value="CheC-like"/>
    <property type="match status" value="1"/>
</dbReference>
<keyword evidence="13" id="KW-0282">Flagellum</keyword>
<dbReference type="Gene3D" id="3.40.1550.10">
    <property type="entry name" value="CheC-like"/>
    <property type="match status" value="1"/>
</dbReference>
<reference evidence="14 15" key="3">
    <citation type="submission" date="2020-02" db="EMBL/GenBank/DDBJ databases">
        <title>Newly sequenced genome of strain CSTR1 showed variability in Candidatus Kuenenia stuttgartiensis genomes.</title>
        <authorList>
            <person name="Ding C."/>
            <person name="Adrian L."/>
        </authorList>
    </citation>
    <scope>NUCLEOTIDE SEQUENCE [LARGE SCALE GENOMIC DNA]</scope>
    <source>
        <strain evidence="14 15">CSTR1</strain>
    </source>
</reference>
<dbReference type="SUPFAM" id="SSF101801">
    <property type="entry name" value="Surface presentation of antigens (SPOA)"/>
    <property type="match status" value="1"/>
</dbReference>
<dbReference type="GO" id="GO:0009425">
    <property type="term" value="C:bacterial-type flagellum basal body"/>
    <property type="evidence" value="ECO:0007669"/>
    <property type="project" value="UniProtKB-SubCell"/>
</dbReference>
<evidence type="ECO:0000256" key="4">
    <source>
        <dbReference type="ARBA" id="ARBA00021898"/>
    </source>
</evidence>
<evidence type="ECO:0000256" key="9">
    <source>
        <dbReference type="ARBA" id="ARBA00023143"/>
    </source>
</evidence>
<dbReference type="EMBL" id="CP049055">
    <property type="protein sequence ID" value="QII12918.1"/>
    <property type="molecule type" value="Genomic_DNA"/>
</dbReference>
<evidence type="ECO:0000256" key="11">
    <source>
        <dbReference type="NCBIfam" id="TIGR01397"/>
    </source>
</evidence>
<keyword evidence="6" id="KW-0145">Chemotaxis</keyword>
<dbReference type="NCBIfam" id="TIGR01397">
    <property type="entry name" value="fliM_switch"/>
    <property type="match status" value="1"/>
</dbReference>
<dbReference type="GO" id="GO:0005886">
    <property type="term" value="C:plasma membrane"/>
    <property type="evidence" value="ECO:0007669"/>
    <property type="project" value="UniProtKB-SubCell"/>
</dbReference>
<evidence type="ECO:0000256" key="8">
    <source>
        <dbReference type="ARBA" id="ARBA00023136"/>
    </source>
</evidence>
<dbReference type="EMBL" id="CT573071">
    <property type="protein sequence ID" value="CAJ73274.1"/>
    <property type="molecule type" value="Genomic_DNA"/>
</dbReference>
<reference evidence="13" key="2">
    <citation type="submission" date="2006-01" db="EMBL/GenBank/DDBJ databases">
        <authorList>
            <person name="Genoscope"/>
        </authorList>
    </citation>
    <scope>NUCLEOTIDE SEQUENCE</scope>
</reference>
<evidence type="ECO:0000256" key="6">
    <source>
        <dbReference type="ARBA" id="ARBA00022500"/>
    </source>
</evidence>
<evidence type="ECO:0000313" key="15">
    <source>
        <dbReference type="Proteomes" id="UP000501926"/>
    </source>
</evidence>
<sequence>MSDAILSNEEVDALLNAIESGQVLVGEQIEQKVVKKVQHYDFRRPDRFPREQKRQLQKISENMAVNMGLTFSQYVRTTVGVELIAIEEFSYELFLNSFTDLVCASVVDLTPYRGKGCLTLDAGFCLAMIDRGLGGPGKIQQKIRPLTIIEESVVSQVLSNVLHSMCLCWNDVAEIEWQIAKTDMDLRSLQVAHNTESMIAINFAISGELGTGTLVFCLPVATLEAVMGKITEATLNREEEIVIIKQTLNQVPLLVNTILGTTQLSFNELINLRVGDVISLDNKITDHLSLEIDEVPKFFGTPGVSGKKLAIKITSVSL</sequence>
<evidence type="ECO:0000256" key="2">
    <source>
        <dbReference type="ARBA" id="ARBA00004202"/>
    </source>
</evidence>
<comment type="similarity">
    <text evidence="3">Belongs to the FliM family.</text>
</comment>
<dbReference type="Gene3D" id="2.30.330.10">
    <property type="entry name" value="SpoA-like"/>
    <property type="match status" value="1"/>
</dbReference>
<dbReference type="InterPro" id="IPR001543">
    <property type="entry name" value="FliN-like_C"/>
</dbReference>
<evidence type="ECO:0000256" key="7">
    <source>
        <dbReference type="ARBA" id="ARBA00022779"/>
    </source>
</evidence>
<dbReference type="PIRSF" id="PIRSF002888">
    <property type="entry name" value="FliM"/>
    <property type="match status" value="1"/>
</dbReference>
<dbReference type="InterPro" id="IPR001689">
    <property type="entry name" value="Flag_FliM"/>
</dbReference>
<proteinExistence type="inferred from homology"/>
<evidence type="ECO:0000259" key="12">
    <source>
        <dbReference type="Pfam" id="PF01052"/>
    </source>
</evidence>
<evidence type="ECO:0000256" key="3">
    <source>
        <dbReference type="ARBA" id="ARBA00011049"/>
    </source>
</evidence>
<dbReference type="InterPro" id="IPR028976">
    <property type="entry name" value="CheC-like_sf"/>
</dbReference>
<evidence type="ECO:0000256" key="1">
    <source>
        <dbReference type="ARBA" id="ARBA00004117"/>
    </source>
</evidence>
<comment type="subcellular location">
    <subcellularLocation>
        <location evidence="1">Bacterial flagellum basal body</location>
    </subcellularLocation>
    <subcellularLocation>
        <location evidence="2">Cell membrane</location>
        <topology evidence="2">Peripheral membrane protein</topology>
    </subcellularLocation>
</comment>
<dbReference type="RefSeq" id="WP_164995266.1">
    <property type="nucleotide sequence ID" value="NZ_CP049055.1"/>
</dbReference>
<keyword evidence="5" id="KW-1003">Cell membrane</keyword>
<evidence type="ECO:0000313" key="13">
    <source>
        <dbReference type="EMBL" id="CAJ73274.1"/>
    </source>
</evidence>
<dbReference type="PRINTS" id="PR00955">
    <property type="entry name" value="FLGMOTORFLIM"/>
</dbReference>
<evidence type="ECO:0000256" key="5">
    <source>
        <dbReference type="ARBA" id="ARBA00022475"/>
    </source>
</evidence>
<dbReference type="PANTHER" id="PTHR30034">
    <property type="entry name" value="FLAGELLAR MOTOR SWITCH PROTEIN FLIM"/>
    <property type="match status" value="1"/>
</dbReference>
<protein>
    <recommendedName>
        <fullName evidence="4 11">Flagellar motor switch protein FliM</fullName>
    </recommendedName>
</protein>
<keyword evidence="8" id="KW-0472">Membrane</keyword>
<dbReference type="Proteomes" id="UP000501926">
    <property type="component" value="Chromosome"/>
</dbReference>
<keyword evidence="9" id="KW-0975">Bacterial flagellum</keyword>